<feature type="chain" id="PRO_5023109605" evidence="1">
    <location>
        <begin position="30"/>
        <end position="186"/>
    </location>
</feature>
<proteinExistence type="predicted"/>
<dbReference type="Proteomes" id="UP000321479">
    <property type="component" value="Chromosome"/>
</dbReference>
<dbReference type="KEGG" id="mgin:FRZ54_21295"/>
<reference evidence="2 3" key="1">
    <citation type="journal article" date="2017" name="Curr. Microbiol.">
        <title>Mucilaginibacter ginsenosidivorans sp. nov., Isolated from Soil of Ginseng Field.</title>
        <authorList>
            <person name="Kim M.M."/>
            <person name="Siddiqi M.Z."/>
            <person name="Im W.T."/>
        </authorList>
    </citation>
    <scope>NUCLEOTIDE SEQUENCE [LARGE SCALE GENOMIC DNA]</scope>
    <source>
        <strain evidence="2 3">Gsoil 3017</strain>
    </source>
</reference>
<organism evidence="2 3">
    <name type="scientific">Mucilaginibacter ginsenosidivorans</name>
    <dbReference type="NCBI Taxonomy" id="398053"/>
    <lineage>
        <taxon>Bacteria</taxon>
        <taxon>Pseudomonadati</taxon>
        <taxon>Bacteroidota</taxon>
        <taxon>Sphingobacteriia</taxon>
        <taxon>Sphingobacteriales</taxon>
        <taxon>Sphingobacteriaceae</taxon>
        <taxon>Mucilaginibacter</taxon>
    </lineage>
</organism>
<evidence type="ECO:0000313" key="2">
    <source>
        <dbReference type="EMBL" id="QEC64997.1"/>
    </source>
</evidence>
<evidence type="ECO:0000256" key="1">
    <source>
        <dbReference type="SAM" id="SignalP"/>
    </source>
</evidence>
<dbReference type="EMBL" id="CP042436">
    <property type="protein sequence ID" value="QEC64997.1"/>
    <property type="molecule type" value="Genomic_DNA"/>
</dbReference>
<keyword evidence="1" id="KW-0732">Signal</keyword>
<dbReference type="RefSeq" id="WP_147033830.1">
    <property type="nucleotide sequence ID" value="NZ_CP042436.1"/>
</dbReference>
<keyword evidence="3" id="KW-1185">Reference proteome</keyword>
<dbReference type="AlphaFoldDB" id="A0A5B8V0G6"/>
<sequence>MYWFKKCFIIACALFALLLVQSCKSDARAGNDTEKFFDLKKYFANESLRLAKSDPLITKTAIHNKNRETKKLRIADWATELSLFSESDINKPAWKASYKVINADGILSFTAKDPGLKTQDIVIKRQGDKIKWILIVNHTKSTVLGKVLYETTEKLSYIPDSIYQIQKRQFVRTLGFNFYSIKGSFN</sequence>
<gene>
    <name evidence="2" type="ORF">FRZ54_21295</name>
</gene>
<evidence type="ECO:0000313" key="3">
    <source>
        <dbReference type="Proteomes" id="UP000321479"/>
    </source>
</evidence>
<accession>A0A5B8V0G6</accession>
<dbReference type="PROSITE" id="PS51257">
    <property type="entry name" value="PROKAR_LIPOPROTEIN"/>
    <property type="match status" value="1"/>
</dbReference>
<name>A0A5B8V0G6_9SPHI</name>
<protein>
    <submittedName>
        <fullName evidence="2">Uncharacterized protein</fullName>
    </submittedName>
</protein>
<dbReference type="OrthoDB" id="794757at2"/>
<feature type="signal peptide" evidence="1">
    <location>
        <begin position="1"/>
        <end position="29"/>
    </location>
</feature>